<dbReference type="EMBL" id="VLKY01000019">
    <property type="protein sequence ID" value="TWI48993.1"/>
    <property type="molecule type" value="Genomic_DNA"/>
</dbReference>
<evidence type="ECO:0000259" key="3">
    <source>
        <dbReference type="PROSITE" id="PS51186"/>
    </source>
</evidence>
<comment type="similarity">
    <text evidence="1">Belongs to the UPF0039 (ElaA) family.</text>
</comment>
<dbReference type="Proteomes" id="UP000316905">
    <property type="component" value="Unassembled WGS sequence"/>
</dbReference>
<gene>
    <name evidence="4" type="ORF">IQ22_04127</name>
</gene>
<reference evidence="4 5" key="1">
    <citation type="journal article" date="2015" name="Stand. Genomic Sci.">
        <title>Genomic Encyclopedia of Bacterial and Archaeal Type Strains, Phase III: the genomes of soil and plant-associated and newly described type strains.</title>
        <authorList>
            <person name="Whitman W.B."/>
            <person name="Woyke T."/>
            <person name="Klenk H.P."/>
            <person name="Zhou Y."/>
            <person name="Lilburn T.G."/>
            <person name="Beck B.J."/>
            <person name="De Vos P."/>
            <person name="Vandamme P."/>
            <person name="Eisen J.A."/>
            <person name="Garrity G."/>
            <person name="Hugenholtz P."/>
            <person name="Kyrpides N.C."/>
        </authorList>
    </citation>
    <scope>NUCLEOTIDE SEQUENCE [LARGE SCALE GENOMIC DNA]</scope>
    <source>
        <strain evidence="4 5">CGMCC 1.6858</strain>
    </source>
</reference>
<keyword evidence="5" id="KW-1185">Reference proteome</keyword>
<dbReference type="PROSITE" id="PS51186">
    <property type="entry name" value="GNAT"/>
    <property type="match status" value="1"/>
</dbReference>
<dbReference type="AlphaFoldDB" id="A0A562PX77"/>
<proteinExistence type="inferred from homology"/>
<name>A0A562PX77_9PSED</name>
<dbReference type="Pfam" id="PF13673">
    <property type="entry name" value="Acetyltransf_10"/>
    <property type="match status" value="1"/>
</dbReference>
<evidence type="ECO:0000313" key="5">
    <source>
        <dbReference type="Proteomes" id="UP000316905"/>
    </source>
</evidence>
<dbReference type="FunFam" id="3.40.630.30:FF:000035">
    <property type="entry name" value="GNAT family N-acetyltransferase"/>
    <property type="match status" value="1"/>
</dbReference>
<dbReference type="Gene3D" id="3.40.630.30">
    <property type="match status" value="1"/>
</dbReference>
<dbReference type="NCBIfam" id="NF007644">
    <property type="entry name" value="PRK10314.1"/>
    <property type="match status" value="1"/>
</dbReference>
<evidence type="ECO:0000256" key="2">
    <source>
        <dbReference type="ARBA" id="ARBA00072224"/>
    </source>
</evidence>
<dbReference type="InterPro" id="IPR000182">
    <property type="entry name" value="GNAT_dom"/>
</dbReference>
<dbReference type="InterPro" id="IPR016181">
    <property type="entry name" value="Acyl_CoA_acyltransferase"/>
</dbReference>
<feature type="domain" description="N-acetyltransferase" evidence="3">
    <location>
        <begin position="8"/>
        <end position="152"/>
    </location>
</feature>
<sequence>MTIEWVCKHHAELSIVQLYRILHLRTEVFVVEQQCPFQDIDGLDLRDDTNHLMGWQGDRLVAYLRLLDPVACKGEVVIGRVVTSPLARGQGLGHELIAQGLLRAHKLWPNAPIYLSAQAHLQSYYSRYGFVAEGEEYLEDDIPHIDMRRLIKT</sequence>
<accession>A0A562PX77</accession>
<dbReference type="CDD" id="cd04301">
    <property type="entry name" value="NAT_SF"/>
    <property type="match status" value="1"/>
</dbReference>
<evidence type="ECO:0000313" key="4">
    <source>
        <dbReference type="EMBL" id="TWI48993.1"/>
    </source>
</evidence>
<evidence type="ECO:0000256" key="1">
    <source>
        <dbReference type="ARBA" id="ARBA00009623"/>
    </source>
</evidence>
<comment type="caution">
    <text evidence="4">The sequence shown here is derived from an EMBL/GenBank/DDBJ whole genome shotgun (WGS) entry which is preliminary data.</text>
</comment>
<dbReference type="RefSeq" id="WP_145145328.1">
    <property type="nucleotide sequence ID" value="NZ_VLKY01000019.1"/>
</dbReference>
<dbReference type="SUPFAM" id="SSF55729">
    <property type="entry name" value="Acyl-CoA N-acyltransferases (Nat)"/>
    <property type="match status" value="1"/>
</dbReference>
<dbReference type="OrthoDB" id="9796171at2"/>
<dbReference type="GO" id="GO:0016747">
    <property type="term" value="F:acyltransferase activity, transferring groups other than amino-acyl groups"/>
    <property type="evidence" value="ECO:0007669"/>
    <property type="project" value="InterPro"/>
</dbReference>
<protein>
    <recommendedName>
        <fullName evidence="2">Protein ElaA</fullName>
    </recommendedName>
</protein>
<organism evidence="4 5">
    <name type="scientific">Pseudomonas duriflava</name>
    <dbReference type="NCBI Taxonomy" id="459528"/>
    <lineage>
        <taxon>Bacteria</taxon>
        <taxon>Pseudomonadati</taxon>
        <taxon>Pseudomonadota</taxon>
        <taxon>Gammaproteobacteria</taxon>
        <taxon>Pseudomonadales</taxon>
        <taxon>Pseudomonadaceae</taxon>
        <taxon>Pseudomonas</taxon>
    </lineage>
</organism>